<evidence type="ECO:0000256" key="1">
    <source>
        <dbReference type="ARBA" id="ARBA00006484"/>
    </source>
</evidence>
<dbReference type="SUPFAM" id="SSF51735">
    <property type="entry name" value="NAD(P)-binding Rossmann-fold domains"/>
    <property type="match status" value="1"/>
</dbReference>
<comment type="similarity">
    <text evidence="1 3">Belongs to the short-chain dehydrogenases/reductases (SDR) family.</text>
</comment>
<evidence type="ECO:0000256" key="3">
    <source>
        <dbReference type="RuleBase" id="RU000363"/>
    </source>
</evidence>
<sequence>MKYALVTGGSRGIGRAVCLKLAEELKYNILLNYNSNTEAAENTRDEVQSKGVKCSILKFDVADETSVQNAIENWKSKHAEAKIEILVNNAGITKDGLFIWTDKMAWNSVIDTSLTGFYNVTQSVLKDMLRARYGRVINIVSLSGLKGNPGQVNYSAAKGAMISATKALAQEIGKRKVTVNAVAPGFINSDMTSDFDENELKKLIPLNRFGEAEEVASLVSFLASENSSYITGEVININGGLYS</sequence>
<evidence type="ECO:0000256" key="2">
    <source>
        <dbReference type="ARBA" id="ARBA00023002"/>
    </source>
</evidence>
<proteinExistence type="inferred from homology"/>
<dbReference type="RefSeq" id="WP_240713346.1">
    <property type="nucleotide sequence ID" value="NZ_JAKVTV010000002.1"/>
</dbReference>
<comment type="caution">
    <text evidence="4">The sequence shown here is derived from an EMBL/GenBank/DDBJ whole genome shotgun (WGS) entry which is preliminary data.</text>
</comment>
<dbReference type="FunFam" id="3.40.50.720:FF:000173">
    <property type="entry name" value="3-oxoacyl-[acyl-carrier protein] reductase"/>
    <property type="match status" value="1"/>
</dbReference>
<dbReference type="InterPro" id="IPR002347">
    <property type="entry name" value="SDR_fam"/>
</dbReference>
<protein>
    <submittedName>
        <fullName evidence="4">3-oxoacyl-ACP reductase FabG</fullName>
        <ecNumber evidence="4">1.1.1.100</ecNumber>
    </submittedName>
</protein>
<dbReference type="Pfam" id="PF00106">
    <property type="entry name" value="adh_short"/>
    <property type="match status" value="1"/>
</dbReference>
<gene>
    <name evidence="4" type="primary">fabG</name>
    <name evidence="4" type="ORF">ML462_08330</name>
</gene>
<dbReference type="NCBIfam" id="NF009466">
    <property type="entry name" value="PRK12826.1-2"/>
    <property type="match status" value="1"/>
</dbReference>
<name>A0A9X2AB85_9FLAO</name>
<dbReference type="PRINTS" id="PR00080">
    <property type="entry name" value="SDRFAMILY"/>
</dbReference>
<dbReference type="AlphaFoldDB" id="A0A9X2AB85"/>
<dbReference type="InterPro" id="IPR036291">
    <property type="entry name" value="NAD(P)-bd_dom_sf"/>
</dbReference>
<organism evidence="4 5">
    <name type="scientific">Christiangramia lutea</name>
    <dbReference type="NCBI Taxonomy" id="1607951"/>
    <lineage>
        <taxon>Bacteria</taxon>
        <taxon>Pseudomonadati</taxon>
        <taxon>Bacteroidota</taxon>
        <taxon>Flavobacteriia</taxon>
        <taxon>Flavobacteriales</taxon>
        <taxon>Flavobacteriaceae</taxon>
        <taxon>Christiangramia</taxon>
    </lineage>
</organism>
<reference evidence="4" key="1">
    <citation type="submission" date="2022-03" db="EMBL/GenBank/DDBJ databases">
        <title>Gramella crocea sp. nov., isolated from activated sludge of a seafood processing plant.</title>
        <authorList>
            <person name="Zhang X."/>
        </authorList>
    </citation>
    <scope>NUCLEOTIDE SEQUENCE</scope>
    <source>
        <strain evidence="4">YJ019</strain>
    </source>
</reference>
<keyword evidence="5" id="KW-1185">Reference proteome</keyword>
<dbReference type="EC" id="1.1.1.100" evidence="4"/>
<dbReference type="PRINTS" id="PR00081">
    <property type="entry name" value="GDHRDH"/>
</dbReference>
<dbReference type="PANTHER" id="PTHR42879:SF2">
    <property type="entry name" value="3-OXOACYL-[ACYL-CARRIER-PROTEIN] REDUCTASE FABG"/>
    <property type="match status" value="1"/>
</dbReference>
<dbReference type="EMBL" id="JAKVTV010000002">
    <property type="protein sequence ID" value="MCH4823182.1"/>
    <property type="molecule type" value="Genomic_DNA"/>
</dbReference>
<keyword evidence="2 4" id="KW-0560">Oxidoreductase</keyword>
<dbReference type="InterPro" id="IPR050259">
    <property type="entry name" value="SDR"/>
</dbReference>
<dbReference type="Proteomes" id="UP001139226">
    <property type="component" value="Unassembled WGS sequence"/>
</dbReference>
<evidence type="ECO:0000313" key="5">
    <source>
        <dbReference type="Proteomes" id="UP001139226"/>
    </source>
</evidence>
<evidence type="ECO:0000313" key="4">
    <source>
        <dbReference type="EMBL" id="MCH4823182.1"/>
    </source>
</evidence>
<accession>A0A9X2AB85</accession>
<dbReference type="Gene3D" id="3.40.50.720">
    <property type="entry name" value="NAD(P)-binding Rossmann-like Domain"/>
    <property type="match status" value="1"/>
</dbReference>
<dbReference type="GO" id="GO:0004316">
    <property type="term" value="F:3-oxoacyl-[acyl-carrier-protein] reductase (NADPH) activity"/>
    <property type="evidence" value="ECO:0007669"/>
    <property type="project" value="UniProtKB-EC"/>
</dbReference>
<dbReference type="PANTHER" id="PTHR42879">
    <property type="entry name" value="3-OXOACYL-(ACYL-CARRIER-PROTEIN) REDUCTASE"/>
    <property type="match status" value="1"/>
</dbReference>
<dbReference type="NCBIfam" id="NF004200">
    <property type="entry name" value="PRK05653.1-5"/>
    <property type="match status" value="1"/>
</dbReference>